<evidence type="ECO:0000313" key="2">
    <source>
        <dbReference type="Proteomes" id="UP001497700"/>
    </source>
</evidence>
<organism evidence="1 2">
    <name type="scientific">Hypoxylon rubiginosum</name>
    <dbReference type="NCBI Taxonomy" id="110542"/>
    <lineage>
        <taxon>Eukaryota</taxon>
        <taxon>Fungi</taxon>
        <taxon>Dikarya</taxon>
        <taxon>Ascomycota</taxon>
        <taxon>Pezizomycotina</taxon>
        <taxon>Sordariomycetes</taxon>
        <taxon>Xylariomycetidae</taxon>
        <taxon>Xylariales</taxon>
        <taxon>Hypoxylaceae</taxon>
        <taxon>Hypoxylon</taxon>
    </lineage>
</organism>
<dbReference type="EMBL" id="MU393430">
    <property type="protein sequence ID" value="KAI4869506.1"/>
    <property type="molecule type" value="Genomic_DNA"/>
</dbReference>
<keyword evidence="2" id="KW-1185">Reference proteome</keyword>
<protein>
    <submittedName>
        <fullName evidence="1">Uncharacterized protein</fullName>
    </submittedName>
</protein>
<evidence type="ECO:0000313" key="1">
    <source>
        <dbReference type="EMBL" id="KAI4869506.1"/>
    </source>
</evidence>
<reference evidence="1 2" key="1">
    <citation type="journal article" date="2022" name="New Phytol.">
        <title>Ecological generalism drives hyperdiversity of secondary metabolite gene clusters in xylarialean endophytes.</title>
        <authorList>
            <person name="Franco M.E.E."/>
            <person name="Wisecaver J.H."/>
            <person name="Arnold A.E."/>
            <person name="Ju Y.M."/>
            <person name="Slot J.C."/>
            <person name="Ahrendt S."/>
            <person name="Moore L.P."/>
            <person name="Eastman K.E."/>
            <person name="Scott K."/>
            <person name="Konkel Z."/>
            <person name="Mondo S.J."/>
            <person name="Kuo A."/>
            <person name="Hayes R.D."/>
            <person name="Haridas S."/>
            <person name="Andreopoulos B."/>
            <person name="Riley R."/>
            <person name="LaButti K."/>
            <person name="Pangilinan J."/>
            <person name="Lipzen A."/>
            <person name="Amirebrahimi M."/>
            <person name="Yan J."/>
            <person name="Adam C."/>
            <person name="Keymanesh K."/>
            <person name="Ng V."/>
            <person name="Louie K."/>
            <person name="Northen T."/>
            <person name="Drula E."/>
            <person name="Henrissat B."/>
            <person name="Hsieh H.M."/>
            <person name="Youens-Clark K."/>
            <person name="Lutzoni F."/>
            <person name="Miadlikowska J."/>
            <person name="Eastwood D.C."/>
            <person name="Hamelin R.C."/>
            <person name="Grigoriev I.V."/>
            <person name="U'Ren J.M."/>
        </authorList>
    </citation>
    <scope>NUCLEOTIDE SEQUENCE [LARGE SCALE GENOMIC DNA]</scope>
    <source>
        <strain evidence="1 2">CBS 119005</strain>
    </source>
</reference>
<dbReference type="Proteomes" id="UP001497700">
    <property type="component" value="Unassembled WGS sequence"/>
</dbReference>
<gene>
    <name evidence="1" type="ORF">F4820DRAFT_444106</name>
</gene>
<proteinExistence type="predicted"/>
<accession>A0ACB9ZD63</accession>
<name>A0ACB9ZD63_9PEZI</name>
<comment type="caution">
    <text evidence="1">The sequence shown here is derived from an EMBL/GenBank/DDBJ whole genome shotgun (WGS) entry which is preliminary data.</text>
</comment>
<sequence>MGSSKNSDGKTKYRATVSPSLSSNEYPQPTTTTRDSSRDTTRDTKIPVQQPDKDTGASANLPSSERKAKYQSVYQNPGPGFEQTVANVPGVGLVYNNQPGQSYNGYNPATVQQQPQQHQIPGVAQPQAPQILPPGFSQVPQVPQLPQFPQFPTQPVGNQSHPAMAYNITSMPTQGQHFQPPVPDTTYGPIPHTYHPRSDADNGGNQFVTIGGAVYQVQQVQAGANAGAQVYVPVQQVSALTQGSSTASPVYEVTPGYIAQEVSSSSQQPVYYLGTTGNASQPVLMQVQAGQQPQQPPVYVQGASGSSATPVLVQGPGGQQQQPVYVQVQGQGGGQPVQVAAQPGAFPAMVSQPQAMGYPDIMGVGKTGAEVQIDQYHTALNTKALEGQDIAPGDPDPSRMYYCRELDGEWTLRNRYGIDNLGDCRWYVMPGGVFYAVRLAD</sequence>